<keyword evidence="1" id="KW-0378">Hydrolase</keyword>
<evidence type="ECO:0000313" key="4">
    <source>
        <dbReference type="Proteomes" id="UP000298860"/>
    </source>
</evidence>
<evidence type="ECO:0000256" key="1">
    <source>
        <dbReference type="ARBA" id="ARBA00022801"/>
    </source>
</evidence>
<dbReference type="RefSeq" id="WP_225978015.1">
    <property type="nucleotide sequence ID" value="NZ_BJFL01000001.1"/>
</dbReference>
<dbReference type="InterPro" id="IPR029016">
    <property type="entry name" value="GAF-like_dom_sf"/>
</dbReference>
<dbReference type="EMBL" id="BJFL01000001">
    <property type="protein sequence ID" value="GDY28661.1"/>
    <property type="molecule type" value="Genomic_DNA"/>
</dbReference>
<reference evidence="4" key="1">
    <citation type="submission" date="2019-04" db="EMBL/GenBank/DDBJ databases">
        <title>Draft genome sequence of Pseudonocardiaceae bacterium SL3-2-4.</title>
        <authorList>
            <person name="Ningsih F."/>
            <person name="Yokota A."/>
            <person name="Sakai Y."/>
            <person name="Nanatani K."/>
            <person name="Yabe S."/>
            <person name="Oetari A."/>
            <person name="Sjamsuridzal W."/>
        </authorList>
    </citation>
    <scope>NUCLEOTIDE SEQUENCE [LARGE SCALE GENOMIC DNA]</scope>
    <source>
        <strain evidence="4">SL3-2-4</strain>
    </source>
</reference>
<dbReference type="PANTHER" id="PTHR43156:SF2">
    <property type="entry name" value="STAGE II SPORULATION PROTEIN E"/>
    <property type="match status" value="1"/>
</dbReference>
<feature type="domain" description="PPM-type phosphatase" evidence="2">
    <location>
        <begin position="165"/>
        <end position="381"/>
    </location>
</feature>
<dbReference type="AlphaFoldDB" id="A0A4D4IWU0"/>
<dbReference type="PANTHER" id="PTHR43156">
    <property type="entry name" value="STAGE II SPORULATION PROTEIN E-RELATED"/>
    <property type="match status" value="1"/>
</dbReference>
<dbReference type="GO" id="GO:0016791">
    <property type="term" value="F:phosphatase activity"/>
    <property type="evidence" value="ECO:0007669"/>
    <property type="project" value="TreeGrafter"/>
</dbReference>
<keyword evidence="4" id="KW-1185">Reference proteome</keyword>
<evidence type="ECO:0000313" key="3">
    <source>
        <dbReference type="EMBL" id="GDY28661.1"/>
    </source>
</evidence>
<evidence type="ECO:0000259" key="2">
    <source>
        <dbReference type="SMART" id="SM00331"/>
    </source>
</evidence>
<dbReference type="Gene3D" id="3.30.450.40">
    <property type="match status" value="1"/>
</dbReference>
<dbReference type="SUPFAM" id="SSF81606">
    <property type="entry name" value="PP2C-like"/>
    <property type="match status" value="1"/>
</dbReference>
<name>A0A4D4IWU0_9PSEU</name>
<sequence>MHPIDRRVAVERAMLDAAPHNLGEALAEQIRAQYGATSVELHLADYHQNTLEPALDESGPALPVVATAAGESFTRQEILRRADDGHPVLYLPVSVRGNRIGVLTVHTAVPLPAAEIDELAGLATALGHAFAAAETATDRFHRARRRQRLTLAAEMEWQLLPGRGLDGPEFRLAGQLEPAYSVRGDSFDWAVEDGRLTLSVTNGFGEGVAAALLTSLAVSALRNARRAGLPPAEQMAMADQAVWAYDNGAQHVSTLLLELDLSSGRVSAVDAGSPAVWLLRGTELRRLRLDQQLPLGMFDGTVYTAERFGLEPGDRLVLLSDGVVDANRNGRRYAEQGVPRVIRSTRLLPPAEVVRGMISDLLVFYGGGGLDDDAAVVCLDWLGKNGG</sequence>
<dbReference type="Gene3D" id="3.60.40.10">
    <property type="entry name" value="PPM-type phosphatase domain"/>
    <property type="match status" value="1"/>
</dbReference>
<protein>
    <submittedName>
        <fullName evidence="3">Phosphatase</fullName>
    </submittedName>
</protein>
<gene>
    <name evidence="3" type="ORF">GTS_02940</name>
</gene>
<dbReference type="InterPro" id="IPR052016">
    <property type="entry name" value="Bact_Sigma-Reg"/>
</dbReference>
<comment type="caution">
    <text evidence="3">The sequence shown here is derived from an EMBL/GenBank/DDBJ whole genome shotgun (WGS) entry which is preliminary data.</text>
</comment>
<accession>A0A4D4IWU0</accession>
<dbReference type="Pfam" id="PF07228">
    <property type="entry name" value="SpoIIE"/>
    <property type="match status" value="1"/>
</dbReference>
<dbReference type="InterPro" id="IPR001932">
    <property type="entry name" value="PPM-type_phosphatase-like_dom"/>
</dbReference>
<dbReference type="SMART" id="SM00331">
    <property type="entry name" value="PP2C_SIG"/>
    <property type="match status" value="1"/>
</dbReference>
<dbReference type="Proteomes" id="UP000298860">
    <property type="component" value="Unassembled WGS sequence"/>
</dbReference>
<dbReference type="InterPro" id="IPR036457">
    <property type="entry name" value="PPM-type-like_dom_sf"/>
</dbReference>
<organism evidence="3 4">
    <name type="scientific">Gandjariella thermophila</name>
    <dbReference type="NCBI Taxonomy" id="1931992"/>
    <lineage>
        <taxon>Bacteria</taxon>
        <taxon>Bacillati</taxon>
        <taxon>Actinomycetota</taxon>
        <taxon>Actinomycetes</taxon>
        <taxon>Pseudonocardiales</taxon>
        <taxon>Pseudonocardiaceae</taxon>
        <taxon>Gandjariella</taxon>
    </lineage>
</organism>
<proteinExistence type="predicted"/>